<accession>A0A8S5SIB4</accession>
<reference evidence="1" key="1">
    <citation type="journal article" date="2021" name="Proc. Natl. Acad. Sci. U.S.A.">
        <title>A Catalog of Tens of Thousands of Viruses from Human Metagenomes Reveals Hidden Associations with Chronic Diseases.</title>
        <authorList>
            <person name="Tisza M.J."/>
            <person name="Buck C.B."/>
        </authorList>
    </citation>
    <scope>NUCLEOTIDE SEQUENCE</scope>
    <source>
        <strain evidence="1">CtBCr48</strain>
    </source>
</reference>
<organism evidence="1">
    <name type="scientific">Siphoviridae sp. ctBCr48</name>
    <dbReference type="NCBI Taxonomy" id="2827802"/>
    <lineage>
        <taxon>Viruses</taxon>
        <taxon>Duplodnaviria</taxon>
        <taxon>Heunggongvirae</taxon>
        <taxon>Uroviricota</taxon>
        <taxon>Caudoviricetes</taxon>
    </lineage>
</organism>
<name>A0A8S5SIB4_9CAUD</name>
<proteinExistence type="predicted"/>
<sequence length="74" mass="8477">MTALTILAIALSIGAIVVCIWAETLHDEENRAIFELIKEHNEIMRHMTNCMGLLEQRIKILEQEVKKGENDDKT</sequence>
<evidence type="ECO:0000313" key="1">
    <source>
        <dbReference type="EMBL" id="DAF50338.1"/>
    </source>
</evidence>
<dbReference type="EMBL" id="BK032595">
    <property type="protein sequence ID" value="DAF50338.1"/>
    <property type="molecule type" value="Genomic_DNA"/>
</dbReference>
<protein>
    <submittedName>
        <fullName evidence="1">Shock protein B</fullName>
    </submittedName>
</protein>